<dbReference type="Proteomes" id="UP000317180">
    <property type="component" value="Unassembled WGS sequence"/>
</dbReference>
<comment type="caution">
    <text evidence="2">The sequence shown here is derived from an EMBL/GenBank/DDBJ whole genome shotgun (WGS) entry which is preliminary data.</text>
</comment>
<evidence type="ECO:0000313" key="3">
    <source>
        <dbReference type="Proteomes" id="UP000317180"/>
    </source>
</evidence>
<feature type="transmembrane region" description="Helical" evidence="1">
    <location>
        <begin position="20"/>
        <end position="39"/>
    </location>
</feature>
<dbReference type="GeneID" id="82814004"/>
<dbReference type="EMBL" id="BJOD01000010">
    <property type="protein sequence ID" value="GED25059.1"/>
    <property type="molecule type" value="Genomic_DNA"/>
</dbReference>
<organism evidence="2 3">
    <name type="scientific">Brevibacillus agri</name>
    <dbReference type="NCBI Taxonomy" id="51101"/>
    <lineage>
        <taxon>Bacteria</taxon>
        <taxon>Bacillati</taxon>
        <taxon>Bacillota</taxon>
        <taxon>Bacilli</taxon>
        <taxon>Bacillales</taxon>
        <taxon>Paenibacillaceae</taxon>
        <taxon>Brevibacillus</taxon>
    </lineage>
</organism>
<keyword evidence="1" id="KW-0812">Transmembrane</keyword>
<sequence length="40" mass="4661">MKYSQKEIEMIERTVKSIKVFSICTVFVVIGLFALKYFIG</sequence>
<protein>
    <recommendedName>
        <fullName evidence="4">DUF4044 domain-containing protein</fullName>
    </recommendedName>
</protein>
<proteinExistence type="predicted"/>
<evidence type="ECO:0000313" key="2">
    <source>
        <dbReference type="EMBL" id="GED25059.1"/>
    </source>
</evidence>
<keyword evidence="1" id="KW-0472">Membrane</keyword>
<keyword evidence="3" id="KW-1185">Reference proteome</keyword>
<reference evidence="2 3" key="1">
    <citation type="submission" date="2019-06" db="EMBL/GenBank/DDBJ databases">
        <title>Whole genome shotgun sequence of Brevibacillus agri NBRC 15538.</title>
        <authorList>
            <person name="Hosoyama A."/>
            <person name="Uohara A."/>
            <person name="Ohji S."/>
            <person name="Ichikawa N."/>
        </authorList>
    </citation>
    <scope>NUCLEOTIDE SEQUENCE [LARGE SCALE GENOMIC DNA]</scope>
    <source>
        <strain evidence="2 3">NBRC 15538</strain>
    </source>
</reference>
<gene>
    <name evidence="2" type="ORF">BAG01nite_11610</name>
</gene>
<keyword evidence="1" id="KW-1133">Transmembrane helix</keyword>
<dbReference type="RefSeq" id="WP_007778933.1">
    <property type="nucleotide sequence ID" value="NZ_BJOD01000010.1"/>
</dbReference>
<name>A0ABQ0SME9_9BACL</name>
<evidence type="ECO:0008006" key="4">
    <source>
        <dbReference type="Google" id="ProtNLM"/>
    </source>
</evidence>
<evidence type="ECO:0000256" key="1">
    <source>
        <dbReference type="SAM" id="Phobius"/>
    </source>
</evidence>
<accession>A0ABQ0SME9</accession>